<feature type="region of interest" description="Disordered" evidence="10">
    <location>
        <begin position="95"/>
        <end position="132"/>
    </location>
</feature>
<dbReference type="GO" id="GO:0030288">
    <property type="term" value="C:outer membrane-bounded periplasmic space"/>
    <property type="evidence" value="ECO:0007669"/>
    <property type="project" value="InterPro"/>
</dbReference>
<dbReference type="PATRIC" id="fig|1115809.3.peg.593"/>
<evidence type="ECO:0000256" key="8">
    <source>
        <dbReference type="ARBA" id="ARBA00022989"/>
    </source>
</evidence>
<evidence type="ECO:0000256" key="9">
    <source>
        <dbReference type="ARBA" id="ARBA00023136"/>
    </source>
</evidence>
<evidence type="ECO:0000256" key="10">
    <source>
        <dbReference type="SAM" id="MobiDB-lite"/>
    </source>
</evidence>
<dbReference type="GO" id="GO:0055085">
    <property type="term" value="P:transmembrane transport"/>
    <property type="evidence" value="ECO:0007669"/>
    <property type="project" value="InterPro"/>
</dbReference>
<evidence type="ECO:0000256" key="7">
    <source>
        <dbReference type="ARBA" id="ARBA00022927"/>
    </source>
</evidence>
<evidence type="ECO:0000313" key="13">
    <source>
        <dbReference type="EMBL" id="ERK39930.1"/>
    </source>
</evidence>
<comment type="subcellular location">
    <subcellularLocation>
        <location evidence="1">Cell inner membrane</location>
        <topology evidence="1">Single-pass membrane protein</topology>
        <orientation evidence="1">Periplasmic side</orientation>
    </subcellularLocation>
</comment>
<reference evidence="13 14" key="1">
    <citation type="submission" date="2013-08" db="EMBL/GenBank/DDBJ databases">
        <authorList>
            <person name="Durkin A.S."/>
            <person name="Haft D.R."/>
            <person name="McCorrison J."/>
            <person name="Torralba M."/>
            <person name="Gillis M."/>
            <person name="Haft D.H."/>
            <person name="Methe B."/>
            <person name="Sutton G."/>
            <person name="Nelson K.E."/>
        </authorList>
    </citation>
    <scope>NUCLEOTIDE SEQUENCE [LARGE SCALE GENOMIC DNA]</scope>
    <source>
        <strain evidence="13 14">F0067</strain>
    </source>
</reference>
<dbReference type="PROSITE" id="PS52015">
    <property type="entry name" value="TONB_CTD"/>
    <property type="match status" value="1"/>
</dbReference>
<keyword evidence="4" id="KW-1003">Cell membrane</keyword>
<evidence type="ECO:0000259" key="12">
    <source>
        <dbReference type="PROSITE" id="PS52015"/>
    </source>
</evidence>
<dbReference type="PRINTS" id="PR01374">
    <property type="entry name" value="TONBPROTEIN"/>
</dbReference>
<proteinExistence type="inferred from homology"/>
<keyword evidence="6 11" id="KW-0812">Transmembrane</keyword>
<dbReference type="InterPro" id="IPR006260">
    <property type="entry name" value="TonB/TolA_C"/>
</dbReference>
<dbReference type="Gene3D" id="3.30.1150.10">
    <property type="match status" value="1"/>
</dbReference>
<evidence type="ECO:0000256" key="1">
    <source>
        <dbReference type="ARBA" id="ARBA00004383"/>
    </source>
</evidence>
<dbReference type="PANTHER" id="PTHR33446:SF2">
    <property type="entry name" value="PROTEIN TONB"/>
    <property type="match status" value="1"/>
</dbReference>
<organism evidence="13 14">
    <name type="scientific">Segatella baroniae F0067</name>
    <dbReference type="NCBI Taxonomy" id="1115809"/>
    <lineage>
        <taxon>Bacteria</taxon>
        <taxon>Pseudomonadati</taxon>
        <taxon>Bacteroidota</taxon>
        <taxon>Bacteroidia</taxon>
        <taxon>Bacteroidales</taxon>
        <taxon>Prevotellaceae</taxon>
        <taxon>Segatella</taxon>
    </lineage>
</organism>
<evidence type="ECO:0000313" key="14">
    <source>
        <dbReference type="Proteomes" id="UP000016648"/>
    </source>
</evidence>
<dbReference type="RefSeq" id="WP_021589059.1">
    <property type="nucleotide sequence ID" value="NZ_AWEY01000008.1"/>
</dbReference>
<keyword evidence="14" id="KW-1185">Reference proteome</keyword>
<keyword evidence="9 11" id="KW-0472">Membrane</keyword>
<dbReference type="EMBL" id="AWEY01000008">
    <property type="protein sequence ID" value="ERK39930.1"/>
    <property type="molecule type" value="Genomic_DNA"/>
</dbReference>
<dbReference type="InterPro" id="IPR051045">
    <property type="entry name" value="TonB-dependent_transducer"/>
</dbReference>
<keyword evidence="3" id="KW-0813">Transport</keyword>
<evidence type="ECO:0000256" key="3">
    <source>
        <dbReference type="ARBA" id="ARBA00022448"/>
    </source>
</evidence>
<evidence type="ECO:0000256" key="5">
    <source>
        <dbReference type="ARBA" id="ARBA00022519"/>
    </source>
</evidence>
<keyword evidence="5" id="KW-0997">Cell inner membrane</keyword>
<dbReference type="GO" id="GO:0015031">
    <property type="term" value="P:protein transport"/>
    <property type="evidence" value="ECO:0007669"/>
    <property type="project" value="UniProtKB-KW"/>
</dbReference>
<feature type="transmembrane region" description="Helical" evidence="11">
    <location>
        <begin position="18"/>
        <end position="36"/>
    </location>
</feature>
<dbReference type="PANTHER" id="PTHR33446">
    <property type="entry name" value="PROTEIN TONB-RELATED"/>
    <property type="match status" value="1"/>
</dbReference>
<sequence length="238" mass="26732">MDIKKSKNADLEQKRRTYFLLGIILVLMLLLTALEYTGNGRSTIGSEELPDDVNDDIELLPAMDAKDMMAAPTAQAEAGRKLKPVERPARLTKKLAEASDERLTEGLETSAKTTDDDRPQEQAQQPAAVDDNDNPLHFRVVEELPEFPGGIVAFMKWLTQNLNYPTPAQRQHIEGKVVVSFIINRDGTIVDAKIAKSVHPLLDREAMRIVGMMPKWKPGRQNDKPCRTMFVIPINFKL</sequence>
<evidence type="ECO:0000256" key="11">
    <source>
        <dbReference type="SAM" id="Phobius"/>
    </source>
</evidence>
<comment type="similarity">
    <text evidence="2">Belongs to the TonB family.</text>
</comment>
<evidence type="ECO:0000256" key="6">
    <source>
        <dbReference type="ARBA" id="ARBA00022692"/>
    </source>
</evidence>
<dbReference type="InterPro" id="IPR003538">
    <property type="entry name" value="TonB"/>
</dbReference>
<dbReference type="InterPro" id="IPR037682">
    <property type="entry name" value="TonB_C"/>
</dbReference>
<evidence type="ECO:0000256" key="2">
    <source>
        <dbReference type="ARBA" id="ARBA00006555"/>
    </source>
</evidence>
<dbReference type="Pfam" id="PF03544">
    <property type="entry name" value="TonB_C"/>
    <property type="match status" value="1"/>
</dbReference>
<protein>
    <submittedName>
        <fullName evidence="13">TonB protein, C-terminal domain protein</fullName>
    </submittedName>
</protein>
<evidence type="ECO:0000256" key="4">
    <source>
        <dbReference type="ARBA" id="ARBA00022475"/>
    </source>
</evidence>
<accession>U2NPF4</accession>
<dbReference type="FunFam" id="3.30.1150.10:FF:000002">
    <property type="entry name" value="Energy transducer TonB"/>
    <property type="match status" value="1"/>
</dbReference>
<dbReference type="SUPFAM" id="SSF74653">
    <property type="entry name" value="TolA/TonB C-terminal domain"/>
    <property type="match status" value="1"/>
</dbReference>
<dbReference type="NCBIfam" id="TIGR01352">
    <property type="entry name" value="tonB_Cterm"/>
    <property type="match status" value="1"/>
</dbReference>
<dbReference type="GO" id="GO:0031992">
    <property type="term" value="F:energy transducer activity"/>
    <property type="evidence" value="ECO:0007669"/>
    <property type="project" value="InterPro"/>
</dbReference>
<dbReference type="AlphaFoldDB" id="U2NPF4"/>
<dbReference type="GO" id="GO:0015891">
    <property type="term" value="P:siderophore transport"/>
    <property type="evidence" value="ECO:0007669"/>
    <property type="project" value="InterPro"/>
</dbReference>
<dbReference type="GO" id="GO:0098797">
    <property type="term" value="C:plasma membrane protein complex"/>
    <property type="evidence" value="ECO:0007669"/>
    <property type="project" value="TreeGrafter"/>
</dbReference>
<gene>
    <name evidence="13" type="ORF">HMPREF9135_0122</name>
</gene>
<name>U2NPF4_9BACT</name>
<feature type="compositionally biased region" description="Basic and acidic residues" evidence="10">
    <location>
        <begin position="95"/>
        <end position="105"/>
    </location>
</feature>
<feature type="domain" description="TonB C-terminal" evidence="12">
    <location>
        <begin position="149"/>
        <end position="238"/>
    </location>
</feature>
<comment type="caution">
    <text evidence="13">The sequence shown here is derived from an EMBL/GenBank/DDBJ whole genome shotgun (WGS) entry which is preliminary data.</text>
</comment>
<keyword evidence="8 11" id="KW-1133">Transmembrane helix</keyword>
<dbReference type="Proteomes" id="UP000016648">
    <property type="component" value="Unassembled WGS sequence"/>
</dbReference>
<keyword evidence="7" id="KW-0653">Protein transport</keyword>